<dbReference type="EMBL" id="JANPWB010000004">
    <property type="protein sequence ID" value="KAJ1193228.1"/>
    <property type="molecule type" value="Genomic_DNA"/>
</dbReference>
<keyword evidence="3" id="KW-1185">Reference proteome</keyword>
<comment type="caution">
    <text evidence="2">The sequence shown here is derived from an EMBL/GenBank/DDBJ whole genome shotgun (WGS) entry which is preliminary data.</text>
</comment>
<proteinExistence type="predicted"/>
<dbReference type="AlphaFoldDB" id="A0AAV7UWF9"/>
<evidence type="ECO:0000313" key="2">
    <source>
        <dbReference type="EMBL" id="KAJ1193228.1"/>
    </source>
</evidence>
<evidence type="ECO:0000256" key="1">
    <source>
        <dbReference type="SAM" id="MobiDB-lite"/>
    </source>
</evidence>
<sequence>MPGGTSADARDPGGTSGAFCPYPEVLSPASRNAEGPDGAGIFKSPNLTPEGKEPDLGSETTTEGPTAMLSEETTTPEPILGGDE</sequence>
<gene>
    <name evidence="2" type="ORF">NDU88_002532</name>
</gene>
<accession>A0AAV7UWF9</accession>
<feature type="region of interest" description="Disordered" evidence="1">
    <location>
        <begin position="1"/>
        <end position="84"/>
    </location>
</feature>
<organism evidence="2 3">
    <name type="scientific">Pleurodeles waltl</name>
    <name type="common">Iberian ribbed newt</name>
    <dbReference type="NCBI Taxonomy" id="8319"/>
    <lineage>
        <taxon>Eukaryota</taxon>
        <taxon>Metazoa</taxon>
        <taxon>Chordata</taxon>
        <taxon>Craniata</taxon>
        <taxon>Vertebrata</taxon>
        <taxon>Euteleostomi</taxon>
        <taxon>Amphibia</taxon>
        <taxon>Batrachia</taxon>
        <taxon>Caudata</taxon>
        <taxon>Salamandroidea</taxon>
        <taxon>Salamandridae</taxon>
        <taxon>Pleurodelinae</taxon>
        <taxon>Pleurodeles</taxon>
    </lineage>
</organism>
<evidence type="ECO:0000313" key="3">
    <source>
        <dbReference type="Proteomes" id="UP001066276"/>
    </source>
</evidence>
<dbReference type="Proteomes" id="UP001066276">
    <property type="component" value="Chromosome 2_2"/>
</dbReference>
<protein>
    <submittedName>
        <fullName evidence="2">Uncharacterized protein</fullName>
    </submittedName>
</protein>
<name>A0AAV7UWF9_PLEWA</name>
<reference evidence="2" key="1">
    <citation type="journal article" date="2022" name="bioRxiv">
        <title>Sequencing and chromosome-scale assembly of the giantPleurodeles waltlgenome.</title>
        <authorList>
            <person name="Brown T."/>
            <person name="Elewa A."/>
            <person name="Iarovenko S."/>
            <person name="Subramanian E."/>
            <person name="Araus A.J."/>
            <person name="Petzold A."/>
            <person name="Susuki M."/>
            <person name="Suzuki K.-i.T."/>
            <person name="Hayashi T."/>
            <person name="Toyoda A."/>
            <person name="Oliveira C."/>
            <person name="Osipova E."/>
            <person name="Leigh N.D."/>
            <person name="Simon A."/>
            <person name="Yun M.H."/>
        </authorList>
    </citation>
    <scope>NUCLEOTIDE SEQUENCE</scope>
    <source>
        <strain evidence="2">20211129_DDA</strain>
        <tissue evidence="2">Liver</tissue>
    </source>
</reference>